<dbReference type="RefSeq" id="WP_068014404.1">
    <property type="nucleotide sequence ID" value="NZ_QQAZ01000028.1"/>
</dbReference>
<dbReference type="InterPro" id="IPR011701">
    <property type="entry name" value="MFS"/>
</dbReference>
<keyword evidence="3 5" id="KW-1133">Transmembrane helix</keyword>
<keyword evidence="8" id="KW-1185">Reference proteome</keyword>
<gene>
    <name evidence="7" type="ORF">DFR68_12814</name>
</gene>
<feature type="transmembrane region" description="Helical" evidence="5">
    <location>
        <begin position="28"/>
        <end position="50"/>
    </location>
</feature>
<dbReference type="EMBL" id="QQAZ01000028">
    <property type="protein sequence ID" value="RDI42122.1"/>
    <property type="molecule type" value="Genomic_DNA"/>
</dbReference>
<dbReference type="PANTHER" id="PTHR42718">
    <property type="entry name" value="MAJOR FACILITATOR SUPERFAMILY MULTIDRUG TRANSPORTER MFSC"/>
    <property type="match status" value="1"/>
</dbReference>
<dbReference type="Gene3D" id="1.20.1250.20">
    <property type="entry name" value="MFS general substrate transporter like domains"/>
    <property type="match status" value="1"/>
</dbReference>
<protein>
    <submittedName>
        <fullName evidence="7">EmrB/QacA subfamily drug resistance transporter</fullName>
    </submittedName>
</protein>
<dbReference type="Pfam" id="PF07690">
    <property type="entry name" value="MFS_1"/>
    <property type="match status" value="1"/>
</dbReference>
<feature type="transmembrane region" description="Helical" evidence="5">
    <location>
        <begin position="62"/>
        <end position="82"/>
    </location>
</feature>
<dbReference type="GO" id="GO:0022857">
    <property type="term" value="F:transmembrane transporter activity"/>
    <property type="evidence" value="ECO:0007669"/>
    <property type="project" value="InterPro"/>
</dbReference>
<evidence type="ECO:0000313" key="8">
    <source>
        <dbReference type="Proteomes" id="UP000255355"/>
    </source>
</evidence>
<feature type="transmembrane region" description="Helical" evidence="5">
    <location>
        <begin position="119"/>
        <end position="140"/>
    </location>
</feature>
<evidence type="ECO:0000256" key="3">
    <source>
        <dbReference type="ARBA" id="ARBA00022989"/>
    </source>
</evidence>
<comment type="caution">
    <text evidence="7">The sequence shown here is derived from an EMBL/GenBank/DDBJ whole genome shotgun (WGS) entry which is preliminary data.</text>
</comment>
<dbReference type="PROSITE" id="PS50850">
    <property type="entry name" value="MFS"/>
    <property type="match status" value="1"/>
</dbReference>
<dbReference type="AlphaFoldDB" id="A0A370GEA1"/>
<feature type="transmembrane region" description="Helical" evidence="5">
    <location>
        <begin position="290"/>
        <end position="312"/>
    </location>
</feature>
<feature type="transmembrane region" description="Helical" evidence="5">
    <location>
        <begin position="219"/>
        <end position="238"/>
    </location>
</feature>
<comment type="subcellular location">
    <subcellularLocation>
        <location evidence="1">Cell membrane</location>
        <topology evidence="1">Multi-pass membrane protein</topology>
    </subcellularLocation>
</comment>
<dbReference type="SUPFAM" id="SSF103473">
    <property type="entry name" value="MFS general substrate transporter"/>
    <property type="match status" value="1"/>
</dbReference>
<feature type="transmembrane region" description="Helical" evidence="5">
    <location>
        <begin position="383"/>
        <end position="409"/>
    </location>
</feature>
<feature type="transmembrane region" description="Helical" evidence="5">
    <location>
        <begin position="430"/>
        <end position="450"/>
    </location>
</feature>
<dbReference type="InterPro" id="IPR020846">
    <property type="entry name" value="MFS_dom"/>
</dbReference>
<name>A0A370GEA1_9NOCA</name>
<evidence type="ECO:0000256" key="1">
    <source>
        <dbReference type="ARBA" id="ARBA00004651"/>
    </source>
</evidence>
<evidence type="ECO:0000256" key="2">
    <source>
        <dbReference type="ARBA" id="ARBA00022692"/>
    </source>
</evidence>
<feature type="transmembrane region" description="Helical" evidence="5">
    <location>
        <begin position="94"/>
        <end position="113"/>
    </location>
</feature>
<dbReference type="Proteomes" id="UP000255355">
    <property type="component" value="Unassembled WGS sequence"/>
</dbReference>
<dbReference type="Gene3D" id="1.20.1720.10">
    <property type="entry name" value="Multidrug resistance protein D"/>
    <property type="match status" value="1"/>
</dbReference>
<organism evidence="7 8">
    <name type="scientific">Nocardia mexicana</name>
    <dbReference type="NCBI Taxonomy" id="279262"/>
    <lineage>
        <taxon>Bacteria</taxon>
        <taxon>Bacillati</taxon>
        <taxon>Actinomycetota</taxon>
        <taxon>Actinomycetes</taxon>
        <taxon>Mycobacteriales</taxon>
        <taxon>Nocardiaceae</taxon>
        <taxon>Nocardia</taxon>
    </lineage>
</organism>
<reference evidence="7 8" key="1">
    <citation type="submission" date="2018-07" db="EMBL/GenBank/DDBJ databases">
        <title>Genomic Encyclopedia of Type Strains, Phase IV (KMG-IV): sequencing the most valuable type-strain genomes for metagenomic binning, comparative biology and taxonomic classification.</title>
        <authorList>
            <person name="Goeker M."/>
        </authorList>
    </citation>
    <scope>NUCLEOTIDE SEQUENCE [LARGE SCALE GENOMIC DNA]</scope>
    <source>
        <strain evidence="7 8">DSM 44952</strain>
    </source>
</reference>
<feature type="transmembrane region" description="Helical" evidence="5">
    <location>
        <begin position="324"/>
        <end position="342"/>
    </location>
</feature>
<dbReference type="CDD" id="cd17321">
    <property type="entry name" value="MFS_MMR_MDR_like"/>
    <property type="match status" value="1"/>
</dbReference>
<dbReference type="GO" id="GO:0005886">
    <property type="term" value="C:plasma membrane"/>
    <property type="evidence" value="ECO:0007669"/>
    <property type="project" value="UniProtKB-SubCell"/>
</dbReference>
<evidence type="ECO:0000256" key="5">
    <source>
        <dbReference type="SAM" id="Phobius"/>
    </source>
</evidence>
<dbReference type="STRING" id="1210089.GCA_001613165_01025"/>
<evidence type="ECO:0000313" key="7">
    <source>
        <dbReference type="EMBL" id="RDI42122.1"/>
    </source>
</evidence>
<dbReference type="PANTHER" id="PTHR42718:SF39">
    <property type="entry name" value="ACTINORHODIN TRANSPORTER-RELATED"/>
    <property type="match status" value="1"/>
</dbReference>
<proteinExistence type="predicted"/>
<sequence>MLETRSTPTRTAAAPPAEPAPYPARWRVLPVVLSAIFMAMFDWFVVNVAASSLQTDLHAGEAALELIVGGYGFAFASGLITGGRLGDLHGHRRLFAIGMLAFAAASLLCGLAPTAWALVVFRILQGATAALMVPQMLALINTMFPVSERPRAMAAYGATIGTGAVAGQVLGGVLLDADLFGWGWRTIFYINVPVGLAAAALAARWLPAHERNQRPKLDPVGALGISAALALLLVPITVGRPEGWPLWTWISMVASAPVMALTLRYERLLARRGGQPVLDMSMVRERVFRSGLVISGGYLTFFAGFMLCLTLLLQNGLGLSPLPAGLAFAPLGLCFAASSFFLSRRVADRIGNRVMVAGTLTSLVGLALTFAVLTWFGSDLSPWALVPGMMIVGIGNGLTIPSAIGAVLSSGIPPQQAGMAAGVLTTSQQFGNAIGATVLGTIFFSALGSASGTGDYVTAMQAAALAGFLVLAIVLAAAFTLPRQTTR</sequence>
<evidence type="ECO:0000259" key="6">
    <source>
        <dbReference type="PROSITE" id="PS50850"/>
    </source>
</evidence>
<feature type="domain" description="Major facilitator superfamily (MFS) profile" evidence="6">
    <location>
        <begin position="28"/>
        <end position="485"/>
    </location>
</feature>
<keyword evidence="2 5" id="KW-0812">Transmembrane</keyword>
<feature type="transmembrane region" description="Helical" evidence="5">
    <location>
        <begin position="354"/>
        <end position="377"/>
    </location>
</feature>
<feature type="transmembrane region" description="Helical" evidence="5">
    <location>
        <begin position="244"/>
        <end position="263"/>
    </location>
</feature>
<dbReference type="OrthoDB" id="4365673at2"/>
<evidence type="ECO:0000256" key="4">
    <source>
        <dbReference type="ARBA" id="ARBA00023136"/>
    </source>
</evidence>
<feature type="transmembrane region" description="Helical" evidence="5">
    <location>
        <begin position="462"/>
        <end position="481"/>
    </location>
</feature>
<keyword evidence="4 5" id="KW-0472">Membrane</keyword>
<accession>A0A370GEA1</accession>
<dbReference type="InterPro" id="IPR036259">
    <property type="entry name" value="MFS_trans_sf"/>
</dbReference>
<feature type="transmembrane region" description="Helical" evidence="5">
    <location>
        <begin position="187"/>
        <end position="207"/>
    </location>
</feature>
<feature type="transmembrane region" description="Helical" evidence="5">
    <location>
        <begin position="152"/>
        <end position="175"/>
    </location>
</feature>